<evidence type="ECO:0000259" key="4">
    <source>
        <dbReference type="Pfam" id="PF00808"/>
    </source>
</evidence>
<dbReference type="GO" id="GO:0008623">
    <property type="term" value="C:CHRAC"/>
    <property type="evidence" value="ECO:0007669"/>
    <property type="project" value="TreeGrafter"/>
</dbReference>
<keyword evidence="2" id="KW-0539">Nucleus</keyword>
<evidence type="ECO:0000256" key="2">
    <source>
        <dbReference type="ARBA" id="ARBA00023242"/>
    </source>
</evidence>
<dbReference type="OrthoDB" id="1707486at2759"/>
<reference evidence="5" key="1">
    <citation type="submission" date="2018-11" db="EMBL/GenBank/DDBJ databases">
        <authorList>
            <consortium name="Pathogen Informatics"/>
        </authorList>
    </citation>
    <scope>NUCLEOTIDE SEQUENCE</scope>
</reference>
<evidence type="ECO:0000256" key="3">
    <source>
        <dbReference type="ARBA" id="ARBA00039793"/>
    </source>
</evidence>
<dbReference type="InterPro" id="IPR003958">
    <property type="entry name" value="CBFA_NFYB_domain"/>
</dbReference>
<evidence type="ECO:0000313" key="6">
    <source>
        <dbReference type="Proteomes" id="UP000784294"/>
    </source>
</evidence>
<sequence>MTSLPERCVVGREARSALSKAASSFILYVTSTAAAHCESARRKTLSASDVLAALKDMQFGHLEPLLTEFLHS</sequence>
<dbReference type="Gene3D" id="1.10.20.10">
    <property type="entry name" value="Histone, subunit A"/>
    <property type="match status" value="1"/>
</dbReference>
<dbReference type="AlphaFoldDB" id="A0A3S5ARM4"/>
<dbReference type="PANTHER" id="PTHR46172:SF1">
    <property type="entry name" value="DNA POLYMERASE EPSILON SUBUNIT 3"/>
    <property type="match status" value="1"/>
</dbReference>
<accession>A0A3S5ARM4</accession>
<dbReference type="EMBL" id="CAAALY010081868">
    <property type="protein sequence ID" value="VEL26670.1"/>
    <property type="molecule type" value="Genomic_DNA"/>
</dbReference>
<comment type="caution">
    <text evidence="5">The sequence shown here is derived from an EMBL/GenBank/DDBJ whole genome shotgun (WGS) entry which is preliminary data.</text>
</comment>
<dbReference type="GO" id="GO:0046982">
    <property type="term" value="F:protein heterodimerization activity"/>
    <property type="evidence" value="ECO:0007669"/>
    <property type="project" value="InterPro"/>
</dbReference>
<dbReference type="GO" id="GO:0006272">
    <property type="term" value="P:leading strand elongation"/>
    <property type="evidence" value="ECO:0007669"/>
    <property type="project" value="TreeGrafter"/>
</dbReference>
<dbReference type="InterPro" id="IPR009072">
    <property type="entry name" value="Histone-fold"/>
</dbReference>
<comment type="subcellular location">
    <subcellularLocation>
        <location evidence="1">Nucleus</location>
    </subcellularLocation>
</comment>
<dbReference type="GO" id="GO:0031490">
    <property type="term" value="F:chromatin DNA binding"/>
    <property type="evidence" value="ECO:0007669"/>
    <property type="project" value="TreeGrafter"/>
</dbReference>
<dbReference type="GO" id="GO:0031507">
    <property type="term" value="P:heterochromatin formation"/>
    <property type="evidence" value="ECO:0007669"/>
    <property type="project" value="TreeGrafter"/>
</dbReference>
<dbReference type="PANTHER" id="PTHR46172">
    <property type="entry name" value="DNA POLYMERASE EPSILON SUBUNIT 3"/>
    <property type="match status" value="1"/>
</dbReference>
<evidence type="ECO:0000256" key="1">
    <source>
        <dbReference type="ARBA" id="ARBA00004123"/>
    </source>
</evidence>
<dbReference type="InterPro" id="IPR051377">
    <property type="entry name" value="DNA_Pol-Epsilon_Subunit"/>
</dbReference>
<organism evidence="5 6">
    <name type="scientific">Protopolystoma xenopodis</name>
    <dbReference type="NCBI Taxonomy" id="117903"/>
    <lineage>
        <taxon>Eukaryota</taxon>
        <taxon>Metazoa</taxon>
        <taxon>Spiralia</taxon>
        <taxon>Lophotrochozoa</taxon>
        <taxon>Platyhelminthes</taxon>
        <taxon>Monogenea</taxon>
        <taxon>Polyopisthocotylea</taxon>
        <taxon>Polystomatidea</taxon>
        <taxon>Polystomatidae</taxon>
        <taxon>Protopolystoma</taxon>
    </lineage>
</organism>
<name>A0A3S5ARM4_9PLAT</name>
<proteinExistence type="predicted"/>
<dbReference type="CDD" id="cd22928">
    <property type="entry name" value="HFD_POLE3_DPB4"/>
    <property type="match status" value="1"/>
</dbReference>
<dbReference type="Proteomes" id="UP000784294">
    <property type="component" value="Unassembled WGS sequence"/>
</dbReference>
<feature type="domain" description="Transcription factor CBF/NF-Y/archaeal histone" evidence="4">
    <location>
        <begin position="10"/>
        <end position="54"/>
    </location>
</feature>
<evidence type="ECO:0000313" key="5">
    <source>
        <dbReference type="EMBL" id="VEL26670.1"/>
    </source>
</evidence>
<protein>
    <recommendedName>
        <fullName evidence="3">DNA polymerase epsilon subunit 3</fullName>
    </recommendedName>
</protein>
<dbReference type="Pfam" id="PF00808">
    <property type="entry name" value="CBFD_NFYB_HMF"/>
    <property type="match status" value="1"/>
</dbReference>
<dbReference type="GO" id="GO:0006974">
    <property type="term" value="P:DNA damage response"/>
    <property type="evidence" value="ECO:0007669"/>
    <property type="project" value="TreeGrafter"/>
</dbReference>
<dbReference type="SUPFAM" id="SSF47113">
    <property type="entry name" value="Histone-fold"/>
    <property type="match status" value="1"/>
</dbReference>
<dbReference type="GO" id="GO:0008622">
    <property type="term" value="C:epsilon DNA polymerase complex"/>
    <property type="evidence" value="ECO:0007669"/>
    <property type="project" value="TreeGrafter"/>
</dbReference>
<gene>
    <name evidence="5" type="ORF">PXEA_LOCUS20110</name>
</gene>
<keyword evidence="6" id="KW-1185">Reference proteome</keyword>